<evidence type="ECO:0000256" key="6">
    <source>
        <dbReference type="ARBA" id="ARBA00022786"/>
    </source>
</evidence>
<dbReference type="Pfam" id="PF00569">
    <property type="entry name" value="ZZ"/>
    <property type="match status" value="1"/>
</dbReference>
<evidence type="ECO:0000313" key="11">
    <source>
        <dbReference type="Proteomes" id="UP000272942"/>
    </source>
</evidence>
<dbReference type="PANTHER" id="PTHR12268:SF13">
    <property type="entry name" value="E3 UBIQUITIN-PROTEIN LIGASE KCMF1"/>
    <property type="match status" value="1"/>
</dbReference>
<evidence type="ECO:0000313" key="10">
    <source>
        <dbReference type="EMBL" id="VDP85008.1"/>
    </source>
</evidence>
<keyword evidence="11" id="KW-1185">Reference proteome</keyword>
<dbReference type="SUPFAM" id="SSF57850">
    <property type="entry name" value="RING/U-box"/>
    <property type="match status" value="1"/>
</dbReference>
<keyword evidence="3" id="KW-0808">Transferase</keyword>
<evidence type="ECO:0000256" key="3">
    <source>
        <dbReference type="ARBA" id="ARBA00022679"/>
    </source>
</evidence>
<dbReference type="EC" id="2.3.2.27" evidence="2"/>
<dbReference type="InterPro" id="IPR043145">
    <property type="entry name" value="Znf_ZZ_sf"/>
</dbReference>
<keyword evidence="5 8" id="KW-0863">Zinc-finger</keyword>
<evidence type="ECO:0000259" key="9">
    <source>
        <dbReference type="PROSITE" id="PS50135"/>
    </source>
</evidence>
<dbReference type="PROSITE" id="PS00028">
    <property type="entry name" value="ZINC_FINGER_C2H2_1"/>
    <property type="match status" value="1"/>
</dbReference>
<dbReference type="InterPro" id="IPR013087">
    <property type="entry name" value="Znf_C2H2_type"/>
</dbReference>
<keyword evidence="4" id="KW-0479">Metal-binding</keyword>
<evidence type="ECO:0000256" key="2">
    <source>
        <dbReference type="ARBA" id="ARBA00012483"/>
    </source>
</evidence>
<proteinExistence type="predicted"/>
<evidence type="ECO:0000256" key="7">
    <source>
        <dbReference type="ARBA" id="ARBA00022833"/>
    </source>
</evidence>
<dbReference type="Gene3D" id="3.30.60.90">
    <property type="match status" value="1"/>
</dbReference>
<dbReference type="PROSITE" id="PS01357">
    <property type="entry name" value="ZF_ZZ_1"/>
    <property type="match status" value="1"/>
</dbReference>
<dbReference type="GO" id="GO:0005886">
    <property type="term" value="C:plasma membrane"/>
    <property type="evidence" value="ECO:0007669"/>
    <property type="project" value="TreeGrafter"/>
</dbReference>
<gene>
    <name evidence="10" type="ORF">ECPE_LOCUS9222</name>
</gene>
<dbReference type="CDD" id="cd02338">
    <property type="entry name" value="ZZ_PCMF_like"/>
    <property type="match status" value="1"/>
</dbReference>
<reference evidence="10 11" key="2">
    <citation type="submission" date="2018-11" db="EMBL/GenBank/DDBJ databases">
        <authorList>
            <consortium name="Pathogen Informatics"/>
        </authorList>
    </citation>
    <scope>NUCLEOTIDE SEQUENCE [LARGE SCALE GENOMIC DNA]</scope>
    <source>
        <strain evidence="10 11">Egypt</strain>
    </source>
</reference>
<reference evidence="12" key="1">
    <citation type="submission" date="2016-06" db="UniProtKB">
        <authorList>
            <consortium name="WormBaseParasite"/>
        </authorList>
    </citation>
    <scope>IDENTIFICATION</scope>
</reference>
<dbReference type="PANTHER" id="PTHR12268">
    <property type="entry name" value="E3 UBIQUITIN-PROTEIN LIGASE KCMF1"/>
    <property type="match status" value="1"/>
</dbReference>
<evidence type="ECO:0000256" key="5">
    <source>
        <dbReference type="ARBA" id="ARBA00022771"/>
    </source>
</evidence>
<keyword evidence="7" id="KW-0862">Zinc</keyword>
<protein>
    <recommendedName>
        <fullName evidence="2">RING-type E3 ubiquitin transferase</fullName>
        <ecNumber evidence="2">2.3.2.27</ecNumber>
    </recommendedName>
</protein>
<organism evidence="12">
    <name type="scientific">Echinostoma caproni</name>
    <dbReference type="NCBI Taxonomy" id="27848"/>
    <lineage>
        <taxon>Eukaryota</taxon>
        <taxon>Metazoa</taxon>
        <taxon>Spiralia</taxon>
        <taxon>Lophotrochozoa</taxon>
        <taxon>Platyhelminthes</taxon>
        <taxon>Trematoda</taxon>
        <taxon>Digenea</taxon>
        <taxon>Plagiorchiida</taxon>
        <taxon>Echinostomata</taxon>
        <taxon>Echinostomatoidea</taxon>
        <taxon>Echinostomatidae</taxon>
        <taxon>Echinostoma</taxon>
    </lineage>
</organism>
<evidence type="ECO:0000256" key="4">
    <source>
        <dbReference type="ARBA" id="ARBA00022723"/>
    </source>
</evidence>
<dbReference type="EMBL" id="UZAN01047093">
    <property type="protein sequence ID" value="VDP85008.1"/>
    <property type="molecule type" value="Genomic_DNA"/>
</dbReference>
<feature type="domain" description="ZZ-type" evidence="9">
    <location>
        <begin position="11"/>
        <end position="67"/>
    </location>
</feature>
<evidence type="ECO:0000313" key="12">
    <source>
        <dbReference type="WBParaSite" id="ECPE_0000925001-mRNA-1"/>
    </source>
</evidence>
<name>A0A183AQI7_9TREM</name>
<dbReference type="GO" id="GO:0045202">
    <property type="term" value="C:synapse"/>
    <property type="evidence" value="ECO:0007669"/>
    <property type="project" value="GOC"/>
</dbReference>
<sequence>MVSLSCPATPVAGVTCDACSQRDFRLRRYKCLVCCDYDLCGTCFDNQCETNQHLRTHPMQCLIPKADHKLFYNGEVSFCFPVRFSEYFLWRIS</sequence>
<dbReference type="SMART" id="SM00291">
    <property type="entry name" value="ZnF_ZZ"/>
    <property type="match status" value="1"/>
</dbReference>
<dbReference type="PROSITE" id="PS50135">
    <property type="entry name" value="ZF_ZZ_2"/>
    <property type="match status" value="1"/>
</dbReference>
<evidence type="ECO:0000256" key="8">
    <source>
        <dbReference type="PROSITE-ProRule" id="PRU00228"/>
    </source>
</evidence>
<dbReference type="AlphaFoldDB" id="A0A183AQI7"/>
<accession>A0A183AQI7</accession>
<evidence type="ECO:0000256" key="1">
    <source>
        <dbReference type="ARBA" id="ARBA00000900"/>
    </source>
</evidence>
<dbReference type="OrthoDB" id="7873042at2759"/>
<comment type="catalytic activity">
    <reaction evidence="1">
        <text>S-ubiquitinyl-[E2 ubiquitin-conjugating enzyme]-L-cysteine + [acceptor protein]-L-lysine = [E2 ubiquitin-conjugating enzyme]-L-cysteine + N(6)-ubiquitinyl-[acceptor protein]-L-lysine.</text>
        <dbReference type="EC" id="2.3.2.27"/>
    </reaction>
</comment>
<dbReference type="InterPro" id="IPR000433">
    <property type="entry name" value="Znf_ZZ"/>
</dbReference>
<dbReference type="InterPro" id="IPR050774">
    <property type="entry name" value="KCMF1/Dystrophin"/>
</dbReference>
<keyword evidence="6" id="KW-0833">Ubl conjugation pathway</keyword>
<dbReference type="GO" id="GO:0099536">
    <property type="term" value="P:synaptic signaling"/>
    <property type="evidence" value="ECO:0007669"/>
    <property type="project" value="TreeGrafter"/>
</dbReference>
<dbReference type="GO" id="GO:0008270">
    <property type="term" value="F:zinc ion binding"/>
    <property type="evidence" value="ECO:0007669"/>
    <property type="project" value="UniProtKB-KW"/>
</dbReference>
<dbReference type="WBParaSite" id="ECPE_0000925001-mRNA-1">
    <property type="protein sequence ID" value="ECPE_0000925001-mRNA-1"/>
    <property type="gene ID" value="ECPE_0000925001"/>
</dbReference>
<dbReference type="Proteomes" id="UP000272942">
    <property type="component" value="Unassembled WGS sequence"/>
</dbReference>
<dbReference type="GO" id="GO:0061630">
    <property type="term" value="F:ubiquitin protein ligase activity"/>
    <property type="evidence" value="ECO:0007669"/>
    <property type="project" value="UniProtKB-EC"/>
</dbReference>